<evidence type="ECO:0000313" key="2">
    <source>
        <dbReference type="EMBL" id="KAK3201597.1"/>
    </source>
</evidence>
<comment type="caution">
    <text evidence="2">The sequence shown here is derived from an EMBL/GenBank/DDBJ whole genome shotgun (WGS) entry which is preliminary data.</text>
</comment>
<sequence length="124" mass="13803">MALRNFDPDALLKDWSDEKYNPLHNGKTFEECIRLAFNIPKSDNYIYRAQGETTLAITQRAIGAKRTHGMHNWYHDENGQPNDPPHPSPDEIPPTPPSSPPPSPPQNTSTASNQTPNPTPSAHP</sequence>
<dbReference type="AlphaFoldDB" id="A0AAN6LPE4"/>
<protein>
    <submittedName>
        <fullName evidence="2">Uncharacterized protein</fullName>
    </submittedName>
</protein>
<keyword evidence="3" id="KW-1185">Reference proteome</keyword>
<gene>
    <name evidence="2" type="ORF">GRF29_185g1402270</name>
</gene>
<feature type="compositionally biased region" description="Polar residues" evidence="1">
    <location>
        <begin position="106"/>
        <end position="116"/>
    </location>
</feature>
<proteinExistence type="predicted"/>
<dbReference type="Proteomes" id="UP001280581">
    <property type="component" value="Unassembled WGS sequence"/>
</dbReference>
<evidence type="ECO:0000256" key="1">
    <source>
        <dbReference type="SAM" id="MobiDB-lite"/>
    </source>
</evidence>
<evidence type="ECO:0000313" key="3">
    <source>
        <dbReference type="Proteomes" id="UP001280581"/>
    </source>
</evidence>
<reference evidence="2 3" key="1">
    <citation type="submission" date="2021-02" db="EMBL/GenBank/DDBJ databases">
        <title>Genome assembly of Pseudopithomyces chartarum.</title>
        <authorList>
            <person name="Jauregui R."/>
            <person name="Singh J."/>
            <person name="Voisey C."/>
        </authorList>
    </citation>
    <scope>NUCLEOTIDE SEQUENCE [LARGE SCALE GENOMIC DNA]</scope>
    <source>
        <strain evidence="2 3">AGR01</strain>
    </source>
</reference>
<organism evidence="2 3">
    <name type="scientific">Pseudopithomyces chartarum</name>
    <dbReference type="NCBI Taxonomy" id="1892770"/>
    <lineage>
        <taxon>Eukaryota</taxon>
        <taxon>Fungi</taxon>
        <taxon>Dikarya</taxon>
        <taxon>Ascomycota</taxon>
        <taxon>Pezizomycotina</taxon>
        <taxon>Dothideomycetes</taxon>
        <taxon>Pleosporomycetidae</taxon>
        <taxon>Pleosporales</taxon>
        <taxon>Massarineae</taxon>
        <taxon>Didymosphaeriaceae</taxon>
        <taxon>Pseudopithomyces</taxon>
    </lineage>
</organism>
<name>A0AAN6LPE4_9PLEO</name>
<accession>A0AAN6LPE4</accession>
<dbReference type="EMBL" id="WVTA01000016">
    <property type="protein sequence ID" value="KAK3201597.1"/>
    <property type="molecule type" value="Genomic_DNA"/>
</dbReference>
<feature type="region of interest" description="Disordered" evidence="1">
    <location>
        <begin position="68"/>
        <end position="124"/>
    </location>
</feature>
<feature type="compositionally biased region" description="Pro residues" evidence="1">
    <location>
        <begin position="82"/>
        <end position="105"/>
    </location>
</feature>